<keyword evidence="3" id="KW-1185">Reference proteome</keyword>
<organism evidence="2 3">
    <name type="scientific">Symbiodinium pilosum</name>
    <name type="common">Dinoflagellate</name>
    <dbReference type="NCBI Taxonomy" id="2952"/>
    <lineage>
        <taxon>Eukaryota</taxon>
        <taxon>Sar</taxon>
        <taxon>Alveolata</taxon>
        <taxon>Dinophyceae</taxon>
        <taxon>Suessiales</taxon>
        <taxon>Symbiodiniaceae</taxon>
        <taxon>Symbiodinium</taxon>
    </lineage>
</organism>
<dbReference type="AlphaFoldDB" id="A0A812VRY7"/>
<feature type="compositionally biased region" description="Low complexity" evidence="1">
    <location>
        <begin position="179"/>
        <end position="188"/>
    </location>
</feature>
<feature type="region of interest" description="Disordered" evidence="1">
    <location>
        <begin position="169"/>
        <end position="188"/>
    </location>
</feature>
<proteinExistence type="predicted"/>
<evidence type="ECO:0000313" key="3">
    <source>
        <dbReference type="Proteomes" id="UP000649617"/>
    </source>
</evidence>
<dbReference type="EMBL" id="CAJNIZ010043255">
    <property type="protein sequence ID" value="CAE7655622.1"/>
    <property type="molecule type" value="Genomic_DNA"/>
</dbReference>
<feature type="non-terminal residue" evidence="2">
    <location>
        <position position="1"/>
    </location>
</feature>
<evidence type="ECO:0000313" key="2">
    <source>
        <dbReference type="EMBL" id="CAE7655622.1"/>
    </source>
</evidence>
<dbReference type="Proteomes" id="UP000649617">
    <property type="component" value="Unassembled WGS sequence"/>
</dbReference>
<sequence>MATVSTPPRASNTLSREMLTVAPAQCPAMTAAAGQLLPADTSKIQVPPVTAQPMPTPIFQTQTVPVTATFPQPQVLTTQCTQAPTFFAAPAQVLPPVTLQTPLPASQTAVASTVSASAALPAAQPCSTPTMACRQIPSAPISTISALELWGVSGALPPRPIQRQVSMPLTATTGPSLPPAAATQSAQAPARILAQEPGFQQACSSVKLPLRAGRSAVASPMSPVPEQDEEAEGPRLEAPKPGQLPTSAPAILRPGSAPVTLASTENWLPQ</sequence>
<comment type="caution">
    <text evidence="2">The sequence shown here is derived from an EMBL/GenBank/DDBJ whole genome shotgun (WGS) entry which is preliminary data.</text>
</comment>
<accession>A0A812VRY7</accession>
<protein>
    <submittedName>
        <fullName evidence="2">Uncharacterized protein</fullName>
    </submittedName>
</protein>
<reference evidence="2" key="1">
    <citation type="submission" date="2021-02" db="EMBL/GenBank/DDBJ databases">
        <authorList>
            <person name="Dougan E. K."/>
            <person name="Rhodes N."/>
            <person name="Thang M."/>
            <person name="Chan C."/>
        </authorList>
    </citation>
    <scope>NUCLEOTIDE SEQUENCE</scope>
</reference>
<gene>
    <name evidence="2" type="ORF">SPIL2461_LOCUS17608</name>
</gene>
<feature type="compositionally biased region" description="Polar residues" evidence="1">
    <location>
        <begin position="261"/>
        <end position="270"/>
    </location>
</feature>
<evidence type="ECO:0000256" key="1">
    <source>
        <dbReference type="SAM" id="MobiDB-lite"/>
    </source>
</evidence>
<name>A0A812VRY7_SYMPI</name>
<feature type="region of interest" description="Disordered" evidence="1">
    <location>
        <begin position="214"/>
        <end position="270"/>
    </location>
</feature>